<keyword evidence="3" id="KW-1185">Reference proteome</keyword>
<proteinExistence type="predicted"/>
<accession>G2GXU9</accession>
<dbReference type="EMBL" id="AGCA01000130">
    <property type="protein sequence ID" value="EGY29429.1"/>
    <property type="molecule type" value="Genomic_DNA"/>
</dbReference>
<evidence type="ECO:0000313" key="2">
    <source>
        <dbReference type="EMBL" id="EGY29429.1"/>
    </source>
</evidence>
<reference evidence="2 3" key="1">
    <citation type="journal article" date="2012" name="Genome Res.">
        <title>Genomic basis of endosymbiont-conferred protection against an insect parasitoid.</title>
        <authorList>
            <person name="Hansen A.K."/>
            <person name="Vorburger C."/>
            <person name="Moran N.A."/>
        </authorList>
    </citation>
    <scope>NUCLEOTIDE SEQUENCE [LARGE SCALE GENOMIC DNA]</scope>
    <source>
        <strain evidence="3">R5.15</strain>
    </source>
</reference>
<dbReference type="RefSeq" id="WP_006706292.1">
    <property type="nucleotide sequence ID" value="NZ_AGCA01000130.1"/>
</dbReference>
<feature type="region of interest" description="Disordered" evidence="1">
    <location>
        <begin position="1"/>
        <end position="33"/>
    </location>
</feature>
<evidence type="ECO:0000256" key="1">
    <source>
        <dbReference type="SAM" id="MobiDB-lite"/>
    </source>
</evidence>
<comment type="caution">
    <text evidence="2">The sequence shown here is derived from an EMBL/GenBank/DDBJ whole genome shotgun (WGS) entry which is preliminary data.</text>
</comment>
<sequence>MNFELRQGGKGGRPMSVDLLRDSASTRRQQSRNLKGEGYRLAHNLTAYCSQLQLSLGAVIMHRSISLFALPSERQS</sequence>
<dbReference type="OrthoDB" id="6448128at2"/>
<organism evidence="2 3">
    <name type="scientific">Candidatus Regiella insecticola 5.15</name>
    <dbReference type="NCBI Taxonomy" id="1005043"/>
    <lineage>
        <taxon>Bacteria</taxon>
        <taxon>Pseudomonadati</taxon>
        <taxon>Pseudomonadota</taxon>
        <taxon>Gammaproteobacteria</taxon>
        <taxon>Enterobacterales</taxon>
        <taxon>Enterobacteriaceae</taxon>
        <taxon>aphid secondary symbionts</taxon>
        <taxon>Candidatus Regiella</taxon>
    </lineage>
</organism>
<dbReference type="AlphaFoldDB" id="G2GXU9"/>
<dbReference type="Proteomes" id="UP000004116">
    <property type="component" value="Unassembled WGS sequence"/>
</dbReference>
<protein>
    <submittedName>
        <fullName evidence="2">Uncharacterized protein</fullName>
    </submittedName>
</protein>
<gene>
    <name evidence="2" type="ORF">Rin_00005930</name>
</gene>
<name>G2GXU9_9ENTR</name>
<evidence type="ECO:0000313" key="3">
    <source>
        <dbReference type="Proteomes" id="UP000004116"/>
    </source>
</evidence>